<name>A0A6P5HKU0_ANACO</name>
<gene>
    <name evidence="2" type="primary">LOC109728148</name>
</gene>
<dbReference type="RefSeq" id="XP_020114083.1">
    <property type="nucleotide sequence ID" value="XM_020258494.1"/>
</dbReference>
<reference evidence="2" key="2">
    <citation type="submission" date="2025-08" db="UniProtKB">
        <authorList>
            <consortium name="RefSeq"/>
        </authorList>
    </citation>
    <scope>IDENTIFICATION</scope>
    <source>
        <tissue evidence="2">Leaf</tissue>
    </source>
</reference>
<keyword evidence="1" id="KW-1185">Reference proteome</keyword>
<sequence length="139" mass="15073">MLVLLPSHFSFSLSRPLLSLRLLLLLPPPPSLLLSFLYTSVKRNPAVRASVRPCVPASAAKPYLPPTKPSHAIGERSFASFIWSGFGRASLDGYIATAAAINLLQGSNVEKGRRICALQRDMNNSTHIIPPIQRLAAAM</sequence>
<dbReference type="Proteomes" id="UP000515123">
    <property type="component" value="Linkage group 23"/>
</dbReference>
<protein>
    <submittedName>
        <fullName evidence="2">Uncharacterized protein LOC109728148</fullName>
    </submittedName>
</protein>
<organism evidence="1 2">
    <name type="scientific">Ananas comosus</name>
    <name type="common">Pineapple</name>
    <name type="synonym">Ananas ananas</name>
    <dbReference type="NCBI Taxonomy" id="4615"/>
    <lineage>
        <taxon>Eukaryota</taxon>
        <taxon>Viridiplantae</taxon>
        <taxon>Streptophyta</taxon>
        <taxon>Embryophyta</taxon>
        <taxon>Tracheophyta</taxon>
        <taxon>Spermatophyta</taxon>
        <taxon>Magnoliopsida</taxon>
        <taxon>Liliopsida</taxon>
        <taxon>Poales</taxon>
        <taxon>Bromeliaceae</taxon>
        <taxon>Bromelioideae</taxon>
        <taxon>Ananas</taxon>
    </lineage>
</organism>
<dbReference type="GeneID" id="109728148"/>
<reference evidence="1" key="1">
    <citation type="journal article" date="2015" name="Nat. Genet.">
        <title>The pineapple genome and the evolution of CAM photosynthesis.</title>
        <authorList>
            <person name="Ming R."/>
            <person name="VanBuren R."/>
            <person name="Wai C.M."/>
            <person name="Tang H."/>
            <person name="Schatz M.C."/>
            <person name="Bowers J.E."/>
            <person name="Lyons E."/>
            <person name="Wang M.L."/>
            <person name="Chen J."/>
            <person name="Biggers E."/>
            <person name="Zhang J."/>
            <person name="Huang L."/>
            <person name="Zhang L."/>
            <person name="Miao W."/>
            <person name="Zhang J."/>
            <person name="Ye Z."/>
            <person name="Miao C."/>
            <person name="Lin Z."/>
            <person name="Wang H."/>
            <person name="Zhou H."/>
            <person name="Yim W.C."/>
            <person name="Priest H.D."/>
            <person name="Zheng C."/>
            <person name="Woodhouse M."/>
            <person name="Edger P.P."/>
            <person name="Guyot R."/>
            <person name="Guo H.B."/>
            <person name="Guo H."/>
            <person name="Zheng G."/>
            <person name="Singh R."/>
            <person name="Sharma A."/>
            <person name="Min X."/>
            <person name="Zheng Y."/>
            <person name="Lee H."/>
            <person name="Gurtowski J."/>
            <person name="Sedlazeck F.J."/>
            <person name="Harkess A."/>
            <person name="McKain M.R."/>
            <person name="Liao Z."/>
            <person name="Fang J."/>
            <person name="Liu J."/>
            <person name="Zhang X."/>
            <person name="Zhang Q."/>
            <person name="Hu W."/>
            <person name="Qin Y."/>
            <person name="Wang K."/>
            <person name="Chen L.Y."/>
            <person name="Shirley N."/>
            <person name="Lin Y.R."/>
            <person name="Liu L.Y."/>
            <person name="Hernandez A.G."/>
            <person name="Wright C.L."/>
            <person name="Bulone V."/>
            <person name="Tuskan G.A."/>
            <person name="Heath K."/>
            <person name="Zee F."/>
            <person name="Moore P.H."/>
            <person name="Sunkar R."/>
            <person name="Leebens-Mack J.H."/>
            <person name="Mockler T."/>
            <person name="Bennetzen J.L."/>
            <person name="Freeling M."/>
            <person name="Sankoff D."/>
            <person name="Paterson A.H."/>
            <person name="Zhu X."/>
            <person name="Yang X."/>
            <person name="Smith J.A."/>
            <person name="Cushman J.C."/>
            <person name="Paull R.E."/>
            <person name="Yu Q."/>
        </authorList>
    </citation>
    <scope>NUCLEOTIDE SEQUENCE [LARGE SCALE GENOMIC DNA]</scope>
    <source>
        <strain evidence="1">cv. F153</strain>
    </source>
</reference>
<dbReference type="AlphaFoldDB" id="A0A6P5HKU0"/>
<proteinExistence type="predicted"/>
<accession>A0A6P5HKU0</accession>
<evidence type="ECO:0000313" key="1">
    <source>
        <dbReference type="Proteomes" id="UP000515123"/>
    </source>
</evidence>
<evidence type="ECO:0000313" key="2">
    <source>
        <dbReference type="RefSeq" id="XP_020114083.1"/>
    </source>
</evidence>